<dbReference type="InterPro" id="IPR011009">
    <property type="entry name" value="Kinase-like_dom_sf"/>
</dbReference>
<evidence type="ECO:0000313" key="2">
    <source>
        <dbReference type="Proteomes" id="UP000199046"/>
    </source>
</evidence>
<proteinExistence type="predicted"/>
<protein>
    <submittedName>
        <fullName evidence="1">Lipopolysaccharide kinase (Kdo/WaaP) family protein</fullName>
    </submittedName>
</protein>
<dbReference type="EMBL" id="FOLY01000001">
    <property type="protein sequence ID" value="SFC04619.1"/>
    <property type="molecule type" value="Genomic_DNA"/>
</dbReference>
<organism evidence="1 2">
    <name type="scientific">Kushneria avicenniae</name>
    <dbReference type="NCBI Taxonomy" id="402385"/>
    <lineage>
        <taxon>Bacteria</taxon>
        <taxon>Pseudomonadati</taxon>
        <taxon>Pseudomonadota</taxon>
        <taxon>Gammaproteobacteria</taxon>
        <taxon>Oceanospirillales</taxon>
        <taxon>Halomonadaceae</taxon>
        <taxon>Kushneria</taxon>
    </lineage>
</organism>
<name>A0A1I1FYE6_9GAMM</name>
<evidence type="ECO:0000313" key="1">
    <source>
        <dbReference type="EMBL" id="SFC04619.1"/>
    </source>
</evidence>
<accession>A0A1I1FYE6</accession>
<keyword evidence="2" id="KW-1185">Reference proteome</keyword>
<dbReference type="Pfam" id="PF06293">
    <property type="entry name" value="Kdo"/>
    <property type="match status" value="1"/>
</dbReference>
<dbReference type="AlphaFoldDB" id="A0A1I1FYE6"/>
<dbReference type="SUPFAM" id="SSF56112">
    <property type="entry name" value="Protein kinase-like (PK-like)"/>
    <property type="match status" value="1"/>
</dbReference>
<reference evidence="2" key="1">
    <citation type="submission" date="2016-10" db="EMBL/GenBank/DDBJ databases">
        <authorList>
            <person name="Varghese N."/>
            <person name="Submissions S."/>
        </authorList>
    </citation>
    <scope>NUCLEOTIDE SEQUENCE [LARGE SCALE GENOMIC DNA]</scope>
    <source>
        <strain evidence="2">DSM 23439</strain>
    </source>
</reference>
<keyword evidence="1" id="KW-0808">Transferase</keyword>
<sequence length="243" mass="27862">MSQTLQGDFDFWWQAPGEWVEPPNERKGGLSGVRFIRPAPEGPAYYVKIQHGHLFHSLRYPMGRPTTVREWHGLKRCQRLGVNAPLPVFFKARKGRQGWQAVMVTAALEGYQSLQAMLKDDALESDQRSVVFSALAGNLLRLHRSGYKHGHLYPKEVLVRLDSDVSASTALVDLEKCQRRPLARLAAMRDLTRLFGDARPMGMRDEECCLMMDIYQQAGIRLDRDRLMLPRMCQVRPQAHRHV</sequence>
<dbReference type="RefSeq" id="WP_090130176.1">
    <property type="nucleotide sequence ID" value="NZ_FOLY01000001.1"/>
</dbReference>
<keyword evidence="1" id="KW-0418">Kinase</keyword>
<gene>
    <name evidence="1" type="ORF">SAMN05421848_0341</name>
</gene>
<dbReference type="GO" id="GO:0016301">
    <property type="term" value="F:kinase activity"/>
    <property type="evidence" value="ECO:0007669"/>
    <property type="project" value="UniProtKB-KW"/>
</dbReference>
<dbReference type="OrthoDB" id="5405319at2"/>
<dbReference type="STRING" id="402385.SAMN05421848_0341"/>
<dbReference type="Proteomes" id="UP000199046">
    <property type="component" value="Unassembled WGS sequence"/>
</dbReference>